<dbReference type="OMA" id="MNIHLPN"/>
<dbReference type="InterPro" id="IPR001452">
    <property type="entry name" value="SH3_domain"/>
</dbReference>
<dbReference type="CDD" id="cd07594">
    <property type="entry name" value="BAR_Endophilin_B"/>
    <property type="match status" value="1"/>
</dbReference>
<feature type="domain" description="SH3" evidence="4">
    <location>
        <begin position="398"/>
        <end position="459"/>
    </location>
</feature>
<dbReference type="Pfam" id="PF03114">
    <property type="entry name" value="BAR"/>
    <property type="match status" value="1"/>
</dbReference>
<dbReference type="EMBL" id="UFQT01001651">
    <property type="protein sequence ID" value="SSX31302.1"/>
    <property type="molecule type" value="Genomic_DNA"/>
</dbReference>
<dbReference type="PROSITE" id="PS51021">
    <property type="entry name" value="BAR"/>
    <property type="match status" value="1"/>
</dbReference>
<organism evidence="6">
    <name type="scientific">Culicoides sonorensis</name>
    <name type="common">Biting midge</name>
    <dbReference type="NCBI Taxonomy" id="179676"/>
    <lineage>
        <taxon>Eukaryota</taxon>
        <taxon>Metazoa</taxon>
        <taxon>Ecdysozoa</taxon>
        <taxon>Arthropoda</taxon>
        <taxon>Hexapoda</taxon>
        <taxon>Insecta</taxon>
        <taxon>Pterygota</taxon>
        <taxon>Neoptera</taxon>
        <taxon>Endopterygota</taxon>
        <taxon>Diptera</taxon>
        <taxon>Nematocera</taxon>
        <taxon>Chironomoidea</taxon>
        <taxon>Ceratopogonidae</taxon>
        <taxon>Ceratopogoninae</taxon>
        <taxon>Culicoides</taxon>
        <taxon>Monoculicoides</taxon>
    </lineage>
</organism>
<evidence type="ECO:0000259" key="4">
    <source>
        <dbReference type="PROSITE" id="PS50002"/>
    </source>
</evidence>
<feature type="domain" description="BAR" evidence="5">
    <location>
        <begin position="31"/>
        <end position="265"/>
    </location>
</feature>
<evidence type="ECO:0000259" key="5">
    <source>
        <dbReference type="PROSITE" id="PS51021"/>
    </source>
</evidence>
<dbReference type="InterPro" id="IPR027267">
    <property type="entry name" value="AH/BAR_dom_sf"/>
</dbReference>
<evidence type="ECO:0000313" key="6">
    <source>
        <dbReference type="EMBL" id="SSX31302.1"/>
    </source>
</evidence>
<dbReference type="SUPFAM" id="SSF50044">
    <property type="entry name" value="SH3-domain"/>
    <property type="match status" value="1"/>
</dbReference>
<dbReference type="InterPro" id="IPR004148">
    <property type="entry name" value="BAR_dom"/>
</dbReference>
<evidence type="ECO:0000256" key="3">
    <source>
        <dbReference type="SAM" id="MobiDB-lite"/>
    </source>
</evidence>
<evidence type="ECO:0000256" key="2">
    <source>
        <dbReference type="PROSITE-ProRule" id="PRU00192"/>
    </source>
</evidence>
<dbReference type="Gene3D" id="2.30.30.40">
    <property type="entry name" value="SH3 Domains"/>
    <property type="match status" value="1"/>
</dbReference>
<sequence length="459" mass="51695">MNLHLTDLKNFAKEAGNQISSNFQRVVQLTEEKLGTAERTELDSHFENLAERAECTRVWTEKLVKDTEAALIPNPGYRVEDFIFEKIDKQKPTRLSNLEYMGLDMIEAGGEFGQDGPYGKALIKTGQAEQKLGHIERDFINASATCFTQPLRKFLDGEMKTIIKEKGILESKRLDLDACKNRVRKARSMLGQQTAEKDLRIAQSEFDRQTEITKLLLEGISTSQASHLRHLHAFVEAQVRYYNQCNKVMNDLQRELASMRPPTPRLRINSEDFIDNDNHGPPGASDTQFLTLSSSLHSTTQNNSNDSTNNTYETTNTYQQVNISSYDGKIADLVADIRINKKLANNFSLIDTFFKLAYQLAHIKENTLGGPQPYVPVQGLDDGSTTENPTGPMDLNGVQFRRARVLCSYDAKDGTELNLTANEIIFVTECVPMNPDYMTGKQGLVRGLVPRAFLELLND</sequence>
<dbReference type="PROSITE" id="PS50002">
    <property type="entry name" value="SH3"/>
    <property type="match status" value="1"/>
</dbReference>
<accession>A0A336MLM0</accession>
<gene>
    <name evidence="6" type="primary">CSON003522</name>
</gene>
<proteinExistence type="predicted"/>
<dbReference type="CDD" id="cd11802">
    <property type="entry name" value="SH3_Endophilin_B"/>
    <property type="match status" value="1"/>
</dbReference>
<feature type="region of interest" description="Disordered" evidence="3">
    <location>
        <begin position="260"/>
        <end position="287"/>
    </location>
</feature>
<dbReference type="GO" id="GO:0005737">
    <property type="term" value="C:cytoplasm"/>
    <property type="evidence" value="ECO:0007669"/>
    <property type="project" value="InterPro"/>
</dbReference>
<dbReference type="SMART" id="SM00721">
    <property type="entry name" value="BAR"/>
    <property type="match status" value="1"/>
</dbReference>
<dbReference type="Pfam" id="PF14604">
    <property type="entry name" value="SH3_9"/>
    <property type="match status" value="1"/>
</dbReference>
<dbReference type="SMART" id="SM00326">
    <property type="entry name" value="SH3"/>
    <property type="match status" value="1"/>
</dbReference>
<keyword evidence="1 2" id="KW-0728">SH3 domain</keyword>
<dbReference type="VEuPathDB" id="VectorBase:CSON003522"/>
<protein>
    <submittedName>
        <fullName evidence="6">CSON003522 protein</fullName>
    </submittedName>
</protein>
<dbReference type="AlphaFoldDB" id="A0A336MLM0"/>
<evidence type="ECO:0000256" key="1">
    <source>
        <dbReference type="ARBA" id="ARBA00022443"/>
    </source>
</evidence>
<dbReference type="Gene3D" id="1.20.1270.60">
    <property type="entry name" value="Arfaptin homology (AH) domain/BAR domain"/>
    <property type="match status" value="1"/>
</dbReference>
<reference evidence="6" key="1">
    <citation type="submission" date="2018-07" db="EMBL/GenBank/DDBJ databases">
        <authorList>
            <person name="Quirk P.G."/>
            <person name="Krulwich T.A."/>
        </authorList>
    </citation>
    <scope>NUCLEOTIDE SEQUENCE</scope>
</reference>
<name>A0A336MLM0_CULSO</name>
<dbReference type="InterPro" id="IPR036028">
    <property type="entry name" value="SH3-like_dom_sf"/>
</dbReference>
<dbReference type="SUPFAM" id="SSF103657">
    <property type="entry name" value="BAR/IMD domain-like"/>
    <property type="match status" value="1"/>
</dbReference>